<keyword evidence="1" id="KW-0472">Membrane</keyword>
<accession>A0A2N6UKU6</accession>
<gene>
    <name evidence="3" type="ORF">CJ192_01760</name>
</gene>
<dbReference type="Proteomes" id="UP000235658">
    <property type="component" value="Unassembled WGS sequence"/>
</dbReference>
<keyword evidence="1" id="KW-1133">Transmembrane helix</keyword>
<sequence length="236" mass="27973">MKRNYILDKYRGFTIISMVLFHLCYDLNLYMDMDWYNNIYINKIWQLSIALSFFIISGISSNFLTWKNNLKRGIILTILGILISLITYIFVPDQLIIFGVLNGLGLSMILISIIQKYIRIDKRLLLVFIILFIITYNMPSQKILSLNINLDLYDKNLFIFGFPSKNFHSTDYFPIIPWFFAYISGYIIGKILIDHNFYNIYGKNSWLSKIGQNSLKIYLLHQIIIYILVYLFFKLI</sequence>
<keyword evidence="1" id="KW-0812">Transmembrane</keyword>
<feature type="transmembrane region" description="Helical" evidence="1">
    <location>
        <begin position="43"/>
        <end position="66"/>
    </location>
</feature>
<dbReference type="Pfam" id="PF07786">
    <property type="entry name" value="HGSNAT_cat"/>
    <property type="match status" value="1"/>
</dbReference>
<name>A0A2N6UKU6_9FIRM</name>
<evidence type="ECO:0000313" key="3">
    <source>
        <dbReference type="EMBL" id="PMC82480.1"/>
    </source>
</evidence>
<dbReference type="EMBL" id="PNHP01000001">
    <property type="protein sequence ID" value="PMC82480.1"/>
    <property type="molecule type" value="Genomic_DNA"/>
</dbReference>
<feature type="domain" description="Heparan-alpha-glucosaminide N-acetyltransferase catalytic" evidence="2">
    <location>
        <begin position="3"/>
        <end position="222"/>
    </location>
</feature>
<organism evidence="3 4">
    <name type="scientific">Anaerococcus hydrogenalis</name>
    <dbReference type="NCBI Taxonomy" id="33029"/>
    <lineage>
        <taxon>Bacteria</taxon>
        <taxon>Bacillati</taxon>
        <taxon>Bacillota</taxon>
        <taxon>Tissierellia</taxon>
        <taxon>Tissierellales</taxon>
        <taxon>Peptoniphilaceae</taxon>
        <taxon>Anaerococcus</taxon>
    </lineage>
</organism>
<evidence type="ECO:0000313" key="4">
    <source>
        <dbReference type="Proteomes" id="UP000235658"/>
    </source>
</evidence>
<feature type="transmembrane region" description="Helical" evidence="1">
    <location>
        <begin position="214"/>
        <end position="233"/>
    </location>
</feature>
<dbReference type="AlphaFoldDB" id="A0A2N6UKU6"/>
<reference evidence="3 4" key="1">
    <citation type="submission" date="2017-09" db="EMBL/GenBank/DDBJ databases">
        <title>Bacterial strain isolated from the female urinary microbiota.</title>
        <authorList>
            <person name="Thomas-White K."/>
            <person name="Kumar N."/>
            <person name="Forster S."/>
            <person name="Putonti C."/>
            <person name="Lawley T."/>
            <person name="Wolfe A.J."/>
        </authorList>
    </citation>
    <scope>NUCLEOTIDE SEQUENCE [LARGE SCALE GENOMIC DNA]</scope>
    <source>
        <strain evidence="3 4">UMB0204</strain>
    </source>
</reference>
<protein>
    <recommendedName>
        <fullName evidence="2">Heparan-alpha-glucosaminide N-acetyltransferase catalytic domain-containing protein</fullName>
    </recommendedName>
</protein>
<dbReference type="RefSeq" id="WP_102197535.1">
    <property type="nucleotide sequence ID" value="NZ_CAUPDS010000001.1"/>
</dbReference>
<feature type="transmembrane region" description="Helical" evidence="1">
    <location>
        <begin position="123"/>
        <end position="139"/>
    </location>
</feature>
<evidence type="ECO:0000259" key="2">
    <source>
        <dbReference type="Pfam" id="PF07786"/>
    </source>
</evidence>
<dbReference type="GeneID" id="84577902"/>
<dbReference type="InterPro" id="IPR012429">
    <property type="entry name" value="HGSNAT_cat"/>
</dbReference>
<proteinExistence type="predicted"/>
<comment type="caution">
    <text evidence="3">The sequence shown here is derived from an EMBL/GenBank/DDBJ whole genome shotgun (WGS) entry which is preliminary data.</text>
</comment>
<feature type="transmembrane region" description="Helical" evidence="1">
    <location>
        <begin position="96"/>
        <end position="114"/>
    </location>
</feature>
<evidence type="ECO:0000256" key="1">
    <source>
        <dbReference type="SAM" id="Phobius"/>
    </source>
</evidence>
<feature type="transmembrane region" description="Helical" evidence="1">
    <location>
        <begin position="172"/>
        <end position="193"/>
    </location>
</feature>
<feature type="transmembrane region" description="Helical" evidence="1">
    <location>
        <begin position="73"/>
        <end position="90"/>
    </location>
</feature>
<feature type="transmembrane region" description="Helical" evidence="1">
    <location>
        <begin position="12"/>
        <end position="31"/>
    </location>
</feature>